<gene>
    <name evidence="1" type="ORF">DPEC_G00107940</name>
</gene>
<proteinExistence type="predicted"/>
<evidence type="ECO:0000313" key="1">
    <source>
        <dbReference type="EMBL" id="KAJ8006505.1"/>
    </source>
</evidence>
<evidence type="ECO:0000313" key="2">
    <source>
        <dbReference type="Proteomes" id="UP001157502"/>
    </source>
</evidence>
<reference evidence="1" key="1">
    <citation type="submission" date="2021-05" db="EMBL/GenBank/DDBJ databases">
        <authorList>
            <person name="Pan Q."/>
            <person name="Jouanno E."/>
            <person name="Zahm M."/>
            <person name="Klopp C."/>
            <person name="Cabau C."/>
            <person name="Louis A."/>
            <person name="Berthelot C."/>
            <person name="Parey E."/>
            <person name="Roest Crollius H."/>
            <person name="Montfort J."/>
            <person name="Robinson-Rechavi M."/>
            <person name="Bouchez O."/>
            <person name="Lampietro C."/>
            <person name="Lopez Roques C."/>
            <person name="Donnadieu C."/>
            <person name="Postlethwait J."/>
            <person name="Bobe J."/>
            <person name="Dillon D."/>
            <person name="Chandos A."/>
            <person name="von Hippel F."/>
            <person name="Guiguen Y."/>
        </authorList>
    </citation>
    <scope>NUCLEOTIDE SEQUENCE</scope>
    <source>
        <strain evidence="1">YG-Jan2019</strain>
    </source>
</reference>
<dbReference type="Proteomes" id="UP001157502">
    <property type="component" value="Chromosome 9"/>
</dbReference>
<protein>
    <submittedName>
        <fullName evidence="1">Uncharacterized protein</fullName>
    </submittedName>
</protein>
<dbReference type="EMBL" id="CM055736">
    <property type="protein sequence ID" value="KAJ8006505.1"/>
    <property type="molecule type" value="Genomic_DNA"/>
</dbReference>
<accession>A0ACC2GSV1</accession>
<sequence length="167" mass="19120">MANPQVTDAGSYTVVIIPLRSSLSSLDALDSFLWIKRLKDLEMEKDFLWAGIEVLEQVRLWYQHRLKDCGSRQSHGALSGLLRSQIHKVNGSLGCLISEPNMTRRPCSQERTQANMPDSDMLCWQNTVLAQEVCEKNLRISLLQLEKDSLLRELCVHLDVKHNKYPD</sequence>
<organism evidence="1 2">
    <name type="scientific">Dallia pectoralis</name>
    <name type="common">Alaska blackfish</name>
    <dbReference type="NCBI Taxonomy" id="75939"/>
    <lineage>
        <taxon>Eukaryota</taxon>
        <taxon>Metazoa</taxon>
        <taxon>Chordata</taxon>
        <taxon>Craniata</taxon>
        <taxon>Vertebrata</taxon>
        <taxon>Euteleostomi</taxon>
        <taxon>Actinopterygii</taxon>
        <taxon>Neopterygii</taxon>
        <taxon>Teleostei</taxon>
        <taxon>Protacanthopterygii</taxon>
        <taxon>Esociformes</taxon>
        <taxon>Umbridae</taxon>
        <taxon>Dallia</taxon>
    </lineage>
</organism>
<comment type="caution">
    <text evidence="1">The sequence shown here is derived from an EMBL/GenBank/DDBJ whole genome shotgun (WGS) entry which is preliminary data.</text>
</comment>
<keyword evidence="2" id="KW-1185">Reference proteome</keyword>
<name>A0ACC2GSV1_DALPE</name>